<evidence type="ECO:0000256" key="5">
    <source>
        <dbReference type="SAM" id="SignalP"/>
    </source>
</evidence>
<evidence type="ECO:0008006" key="8">
    <source>
        <dbReference type="Google" id="ProtNLM"/>
    </source>
</evidence>
<dbReference type="GO" id="GO:0030198">
    <property type="term" value="P:extracellular matrix organization"/>
    <property type="evidence" value="ECO:0007669"/>
    <property type="project" value="TreeGrafter"/>
</dbReference>
<name>A0A0N8JXN6_SCLFO</name>
<feature type="compositionally biased region" description="Pro residues" evidence="4">
    <location>
        <begin position="120"/>
        <end position="134"/>
    </location>
</feature>
<dbReference type="InterPro" id="IPR011936">
    <property type="entry name" value="Myxo_disulph_rpt"/>
</dbReference>
<protein>
    <recommendedName>
        <fullName evidence="8">Acetylcholinesterase collagenic tail peptide-like</fullName>
    </recommendedName>
</protein>
<dbReference type="AlphaFoldDB" id="A0A0N8JXN6"/>
<feature type="compositionally biased region" description="Low complexity" evidence="4">
    <location>
        <begin position="110"/>
        <end position="119"/>
    </location>
</feature>
<evidence type="ECO:0000313" key="6">
    <source>
        <dbReference type="EMBL" id="KPP64241.1"/>
    </source>
</evidence>
<dbReference type="Proteomes" id="UP000034805">
    <property type="component" value="Unassembled WGS sequence"/>
</dbReference>
<feature type="region of interest" description="Disordered" evidence="4">
    <location>
        <begin position="358"/>
        <end position="453"/>
    </location>
</feature>
<gene>
    <name evidence="6" type="ORF">Z043_117440</name>
</gene>
<evidence type="ECO:0000313" key="7">
    <source>
        <dbReference type="Proteomes" id="UP000034805"/>
    </source>
</evidence>
<sequence>MLGLSVQLLLCYMLSQSQCQGSDRVLARPPGCQSFCSSRIYFPFAWCVSPQGARGDRGEVGLKGYKGSMGLPGMLGQKGEMGPKGEPGVAGNRGPTGRPGKRGKQGMKGDPGIPGAMGPAGPPGPIGHPGPPGLPASGLFVVGQKGEKGLPGAPGRCNCNSPMSVNSPPHDEHSFRGNYERVPMIFVVNDEEELDHLHTDNAIAFRKDQRSLYFKDIGGWLPIQLTPFQSTENAPDLDGYCGDGITQAYNGEECDDGNKVVTDGCIKCKLAYCGDGYRYDGVEECDGKDFGYQTCQLYLPGLVFSAFLVACDNHMFEFATLGISTFCGFSERGINVPARAHWKTESLPSCTLWTLPSGSDSDGEGIDSPAAERPHCWQPVSDRAPGQGSNPKEITAGSGRMPRPAAVPALGESGTPVSWLSRAAAEPASAVDGTFAPRREDGARDAVTCQRNR</sequence>
<comment type="caution">
    <text evidence="6">The sequence shown here is derived from an EMBL/GenBank/DDBJ whole genome shotgun (WGS) entry which is preliminary data.</text>
</comment>
<dbReference type="Pfam" id="PF01391">
    <property type="entry name" value="Collagen"/>
    <property type="match status" value="1"/>
</dbReference>
<keyword evidence="3" id="KW-1015">Disulfide bond</keyword>
<feature type="region of interest" description="Disordered" evidence="4">
    <location>
        <begin position="78"/>
        <end position="135"/>
    </location>
</feature>
<dbReference type="PANTHER" id="PTHR24023:SF1112">
    <property type="entry name" value="COL_CUTICLE_N DOMAIN-CONTAINING PROTEIN-RELATED"/>
    <property type="match status" value="1"/>
</dbReference>
<dbReference type="EMBL" id="JARO02007186">
    <property type="protein sequence ID" value="KPP64241.1"/>
    <property type="molecule type" value="Genomic_DNA"/>
</dbReference>
<keyword evidence="1 5" id="KW-0732">Signal</keyword>
<feature type="signal peptide" evidence="5">
    <location>
        <begin position="1"/>
        <end position="19"/>
    </location>
</feature>
<evidence type="ECO:0000256" key="1">
    <source>
        <dbReference type="ARBA" id="ARBA00022729"/>
    </source>
</evidence>
<evidence type="ECO:0000256" key="3">
    <source>
        <dbReference type="ARBA" id="ARBA00023157"/>
    </source>
</evidence>
<dbReference type="GO" id="GO:0031012">
    <property type="term" value="C:extracellular matrix"/>
    <property type="evidence" value="ECO:0007669"/>
    <property type="project" value="TreeGrafter"/>
</dbReference>
<evidence type="ECO:0000256" key="2">
    <source>
        <dbReference type="ARBA" id="ARBA00022737"/>
    </source>
</evidence>
<dbReference type="InterPro" id="IPR008160">
    <property type="entry name" value="Collagen"/>
</dbReference>
<dbReference type="GO" id="GO:0030020">
    <property type="term" value="F:extracellular matrix structural constituent conferring tensile strength"/>
    <property type="evidence" value="ECO:0007669"/>
    <property type="project" value="TreeGrafter"/>
</dbReference>
<organism evidence="6 7">
    <name type="scientific">Scleropages formosus</name>
    <name type="common">Asian bonytongue</name>
    <name type="synonym">Osteoglossum formosum</name>
    <dbReference type="NCBI Taxonomy" id="113540"/>
    <lineage>
        <taxon>Eukaryota</taxon>
        <taxon>Metazoa</taxon>
        <taxon>Chordata</taxon>
        <taxon>Craniata</taxon>
        <taxon>Vertebrata</taxon>
        <taxon>Euteleostomi</taxon>
        <taxon>Actinopterygii</taxon>
        <taxon>Neopterygii</taxon>
        <taxon>Teleostei</taxon>
        <taxon>Osteoglossocephala</taxon>
        <taxon>Osteoglossomorpha</taxon>
        <taxon>Osteoglossiformes</taxon>
        <taxon>Osteoglossidae</taxon>
        <taxon>Scleropages</taxon>
    </lineage>
</organism>
<feature type="chain" id="PRO_5006027358" description="Acetylcholinesterase collagenic tail peptide-like" evidence="5">
    <location>
        <begin position="20"/>
        <end position="453"/>
    </location>
</feature>
<proteinExistence type="predicted"/>
<dbReference type="NCBIfam" id="TIGR02232">
    <property type="entry name" value="myxo_disulf_rpt"/>
    <property type="match status" value="1"/>
</dbReference>
<reference evidence="6 7" key="1">
    <citation type="submission" date="2015-08" db="EMBL/GenBank/DDBJ databases">
        <title>The genome of the Asian arowana (Scleropages formosus).</title>
        <authorList>
            <person name="Tan M.H."/>
            <person name="Gan H.M."/>
            <person name="Croft L.J."/>
            <person name="Austin C.M."/>
        </authorList>
    </citation>
    <scope>NUCLEOTIDE SEQUENCE [LARGE SCALE GENOMIC DNA]</scope>
    <source>
        <strain evidence="6">Aro1</strain>
    </source>
</reference>
<dbReference type="STRING" id="113540.ENSSFOP00015000224"/>
<keyword evidence="2" id="KW-0677">Repeat</keyword>
<evidence type="ECO:0000256" key="4">
    <source>
        <dbReference type="SAM" id="MobiDB-lite"/>
    </source>
</evidence>
<dbReference type="GO" id="GO:0005615">
    <property type="term" value="C:extracellular space"/>
    <property type="evidence" value="ECO:0007669"/>
    <property type="project" value="TreeGrafter"/>
</dbReference>
<accession>A0A0N8JXN6</accession>
<dbReference type="PANTHER" id="PTHR24023">
    <property type="entry name" value="COLLAGEN ALPHA"/>
    <property type="match status" value="1"/>
</dbReference>
<dbReference type="InterPro" id="IPR050149">
    <property type="entry name" value="Collagen_superfamily"/>
</dbReference>